<keyword evidence="4" id="KW-0464">Manganese</keyword>
<dbReference type="PANTHER" id="PTHR11358">
    <property type="entry name" value="ARGINASE/AGMATINASE"/>
    <property type="match status" value="1"/>
</dbReference>
<feature type="binding site" evidence="4">
    <location>
        <position position="104"/>
    </location>
    <ligand>
        <name>Mn(2+)</name>
        <dbReference type="ChEBI" id="CHEBI:29035"/>
        <label>1</label>
    </ligand>
</feature>
<comment type="caution">
    <text evidence="6">The sequence shown here is derived from an EMBL/GenBank/DDBJ whole genome shotgun (WGS) entry which is preliminary data.</text>
</comment>
<dbReference type="GO" id="GO:0046872">
    <property type="term" value="F:metal ion binding"/>
    <property type="evidence" value="ECO:0007669"/>
    <property type="project" value="UniProtKB-KW"/>
</dbReference>
<dbReference type="GO" id="GO:0008783">
    <property type="term" value="F:agmatinase activity"/>
    <property type="evidence" value="ECO:0007669"/>
    <property type="project" value="UniProtKB-EC"/>
</dbReference>
<proteinExistence type="inferred from homology"/>
<keyword evidence="2 4" id="KW-0479">Metal-binding</keyword>
<comment type="similarity">
    <text evidence="1">Belongs to the arginase family. Agmatinase subfamily.</text>
</comment>
<feature type="binding site" evidence="4">
    <location>
        <position position="127"/>
    </location>
    <ligand>
        <name>Mn(2+)</name>
        <dbReference type="ChEBI" id="CHEBI:29035"/>
        <label>1</label>
    </ligand>
</feature>
<dbReference type="Gene3D" id="3.40.800.10">
    <property type="entry name" value="Ureohydrolase domain"/>
    <property type="match status" value="1"/>
</dbReference>
<dbReference type="PANTHER" id="PTHR11358:SF26">
    <property type="entry name" value="GUANIDINO ACID HYDROLASE, MITOCHONDRIAL"/>
    <property type="match status" value="1"/>
</dbReference>
<evidence type="ECO:0000256" key="2">
    <source>
        <dbReference type="ARBA" id="ARBA00022723"/>
    </source>
</evidence>
<dbReference type="PROSITE" id="PS51409">
    <property type="entry name" value="ARGINASE_2"/>
    <property type="match status" value="1"/>
</dbReference>
<sequence length="287" mass="32839">MKLTFLGLPDHPQAKVALIPAPLEITTSWQKGTKEAPTEILKVSPNLEFFDEETEIEPQEVLGFFTYPVPELPLDINMALEEISERIRETLVKKRFPVIIGGEHTVTLGSIKTLKEFYEDLKVLHLDAHLDLRDEYLGCKISHATIIRRIYEMGIPVLSIGVRTLCKEEYEFIKKVNFPLLWMKDLKENRNKSLKVIEDFIKEGNIYLSLDMDVFDPSFAPGVGTPEPGGMSWYEFLQILKLVVRYNLVGMDVVEVKPSLGNTITEYLAAKIIFKISSYLAKKYENL</sequence>
<accession>A0A7V5XI82</accession>
<evidence type="ECO:0000313" key="6">
    <source>
        <dbReference type="EMBL" id="HHQ16823.1"/>
    </source>
</evidence>
<dbReference type="SUPFAM" id="SSF52768">
    <property type="entry name" value="Arginase/deacetylase"/>
    <property type="match status" value="1"/>
</dbReference>
<reference evidence="6" key="1">
    <citation type="journal article" date="2020" name="mSystems">
        <title>Genome- and Community-Level Interaction Insights into Carbon Utilization and Element Cycling Functions of Hydrothermarchaeota in Hydrothermal Sediment.</title>
        <authorList>
            <person name="Zhou Z."/>
            <person name="Liu Y."/>
            <person name="Xu W."/>
            <person name="Pan J."/>
            <person name="Luo Z.H."/>
            <person name="Li M."/>
        </authorList>
    </citation>
    <scope>NUCLEOTIDE SEQUENCE [LARGE SCALE GENOMIC DNA]</scope>
    <source>
        <strain evidence="6">SpSt-106</strain>
    </source>
</reference>
<dbReference type="GO" id="GO:0033389">
    <property type="term" value="P:putrescine biosynthetic process from arginine, via agmatine"/>
    <property type="evidence" value="ECO:0007669"/>
    <property type="project" value="TreeGrafter"/>
</dbReference>
<evidence type="ECO:0000256" key="1">
    <source>
        <dbReference type="ARBA" id="ARBA00009227"/>
    </source>
</evidence>
<keyword evidence="3 5" id="KW-0378">Hydrolase</keyword>
<protein>
    <submittedName>
        <fullName evidence="6">Agmatinase</fullName>
        <ecNumber evidence="6">3.5.3.11</ecNumber>
    </submittedName>
</protein>
<feature type="binding site" evidence="4">
    <location>
        <position position="211"/>
    </location>
    <ligand>
        <name>Mn(2+)</name>
        <dbReference type="ChEBI" id="CHEBI:29035"/>
        <label>1</label>
    </ligand>
</feature>
<comment type="cofactor">
    <cofactor evidence="4">
        <name>Mn(2+)</name>
        <dbReference type="ChEBI" id="CHEBI:29035"/>
    </cofactor>
    <text evidence="4">Binds 2 manganese ions per subunit.</text>
</comment>
<dbReference type="Pfam" id="PF00491">
    <property type="entry name" value="Arginase"/>
    <property type="match status" value="1"/>
</dbReference>
<dbReference type="PIRSF" id="PIRSF036979">
    <property type="entry name" value="Arginase"/>
    <property type="match status" value="1"/>
</dbReference>
<dbReference type="EC" id="3.5.3.11" evidence="6"/>
<feature type="binding site" evidence="4">
    <location>
        <position position="131"/>
    </location>
    <ligand>
        <name>Mn(2+)</name>
        <dbReference type="ChEBI" id="CHEBI:29035"/>
        <label>1</label>
    </ligand>
</feature>
<feature type="binding site" evidence="4">
    <location>
        <position position="213"/>
    </location>
    <ligand>
        <name>Mn(2+)</name>
        <dbReference type="ChEBI" id="CHEBI:29035"/>
        <label>1</label>
    </ligand>
</feature>
<dbReference type="InterPro" id="IPR006035">
    <property type="entry name" value="Ureohydrolase"/>
</dbReference>
<dbReference type="EMBL" id="DRWR01000139">
    <property type="protein sequence ID" value="HHQ16823.1"/>
    <property type="molecule type" value="Genomic_DNA"/>
</dbReference>
<feature type="binding site" evidence="4">
    <location>
        <position position="129"/>
    </location>
    <ligand>
        <name>Mn(2+)</name>
        <dbReference type="ChEBI" id="CHEBI:29035"/>
        <label>1</label>
    </ligand>
</feature>
<dbReference type="AlphaFoldDB" id="A0A7V5XI82"/>
<dbReference type="InterPro" id="IPR005925">
    <property type="entry name" value="Agmatinase-rel"/>
</dbReference>
<dbReference type="InterPro" id="IPR023696">
    <property type="entry name" value="Ureohydrolase_dom_sf"/>
</dbReference>
<gene>
    <name evidence="6" type="primary">speB</name>
    <name evidence="6" type="ORF">ENM15_08440</name>
</gene>
<dbReference type="PROSITE" id="PS01053">
    <property type="entry name" value="ARGINASE_1"/>
    <property type="match status" value="1"/>
</dbReference>
<evidence type="ECO:0000256" key="4">
    <source>
        <dbReference type="PIRSR" id="PIRSR036979-1"/>
    </source>
</evidence>
<evidence type="ECO:0000256" key="5">
    <source>
        <dbReference type="RuleBase" id="RU003684"/>
    </source>
</evidence>
<organism evidence="6">
    <name type="scientific">Thermodesulfobacterium geofontis</name>
    <dbReference type="NCBI Taxonomy" id="1295609"/>
    <lineage>
        <taxon>Bacteria</taxon>
        <taxon>Pseudomonadati</taxon>
        <taxon>Thermodesulfobacteriota</taxon>
        <taxon>Thermodesulfobacteria</taxon>
        <taxon>Thermodesulfobacteriales</taxon>
        <taxon>Thermodesulfobacteriaceae</taxon>
        <taxon>Thermodesulfobacterium</taxon>
    </lineage>
</organism>
<name>A0A7V5XI82_9BACT</name>
<dbReference type="CDD" id="cd11593">
    <property type="entry name" value="Agmatinase-like_2"/>
    <property type="match status" value="1"/>
</dbReference>
<dbReference type="InterPro" id="IPR020855">
    <property type="entry name" value="Ureohydrolase_Mn_BS"/>
</dbReference>
<dbReference type="NCBIfam" id="TIGR01230">
    <property type="entry name" value="agmatinase"/>
    <property type="match status" value="1"/>
</dbReference>
<evidence type="ECO:0000256" key="3">
    <source>
        <dbReference type="ARBA" id="ARBA00022801"/>
    </source>
</evidence>